<evidence type="ECO:0000256" key="7">
    <source>
        <dbReference type="ARBA" id="ARBA00022510"/>
    </source>
</evidence>
<dbReference type="Pfam" id="PF08300">
    <property type="entry name" value="HCV_NS5a_1a"/>
    <property type="match status" value="1"/>
</dbReference>
<keyword evidence="23" id="KW-0946">Virion</keyword>
<evidence type="ECO:0000256" key="8">
    <source>
        <dbReference type="ARBA" id="ARBA00022561"/>
    </source>
</evidence>
<evidence type="ECO:0000256" key="21">
    <source>
        <dbReference type="ARBA" id="ARBA00022830"/>
    </source>
</evidence>
<name>N0A114_9FLAV</name>
<keyword evidence="25" id="KW-0694">RNA-binding</keyword>
<dbReference type="GO" id="GO:0004252">
    <property type="term" value="F:serine-type endopeptidase activity"/>
    <property type="evidence" value="ECO:0007669"/>
    <property type="project" value="InterPro"/>
</dbReference>
<feature type="region of interest" description="Disordered" evidence="33">
    <location>
        <begin position="1713"/>
        <end position="1736"/>
    </location>
</feature>
<dbReference type="InterPro" id="IPR043502">
    <property type="entry name" value="DNA/RNA_pol_sf"/>
</dbReference>
<evidence type="ECO:0000259" key="35">
    <source>
        <dbReference type="PROSITE" id="PS50507"/>
    </source>
</evidence>
<dbReference type="GO" id="GO:0003968">
    <property type="term" value="F:RNA-directed RNA polymerase activity"/>
    <property type="evidence" value="ECO:0007669"/>
    <property type="project" value="UniProtKB-KW"/>
</dbReference>
<feature type="compositionally biased region" description="Low complexity" evidence="33">
    <location>
        <begin position="640"/>
        <end position="665"/>
    </location>
</feature>
<dbReference type="GO" id="GO:0039654">
    <property type="term" value="P:fusion of virus membrane with host endosome membrane"/>
    <property type="evidence" value="ECO:0007669"/>
    <property type="project" value="UniProtKB-KW"/>
</dbReference>
<evidence type="ECO:0000313" key="38">
    <source>
        <dbReference type="EMBL" id="AGK41013.1"/>
    </source>
</evidence>
<dbReference type="InterPro" id="IPR038170">
    <property type="entry name" value="NS5A_1a_sf"/>
</dbReference>
<evidence type="ECO:0000256" key="33">
    <source>
        <dbReference type="SAM" id="MobiDB-lite"/>
    </source>
</evidence>
<feature type="transmembrane region" description="Helical" evidence="34">
    <location>
        <begin position="192"/>
        <end position="211"/>
    </location>
</feature>
<keyword evidence="9" id="KW-1048">Host nucleus</keyword>
<dbReference type="InterPro" id="IPR002166">
    <property type="entry name" value="RNA_pol_HCV"/>
</dbReference>
<evidence type="ECO:0000256" key="26">
    <source>
        <dbReference type="ARBA" id="ARBA00022953"/>
    </source>
</evidence>
<evidence type="ECO:0000256" key="17">
    <source>
        <dbReference type="ARBA" id="ARBA00022801"/>
    </source>
</evidence>
<evidence type="ECO:0000256" key="6">
    <source>
        <dbReference type="ARBA" id="ARBA00022506"/>
    </source>
</evidence>
<dbReference type="GO" id="GO:0008270">
    <property type="term" value="F:zinc ion binding"/>
    <property type="evidence" value="ECO:0007669"/>
    <property type="project" value="InterPro"/>
</dbReference>
<dbReference type="Gene3D" id="2.40.10.120">
    <property type="match status" value="1"/>
</dbReference>
<evidence type="ECO:0000259" key="36">
    <source>
        <dbReference type="PROSITE" id="PS51693"/>
    </source>
</evidence>
<keyword evidence="18" id="KW-1161">Viral attachment to host cell</keyword>
<dbReference type="InterPro" id="IPR013193">
    <property type="entry name" value="HCV_NS5a_1B_dom"/>
</dbReference>
<evidence type="ECO:0000256" key="24">
    <source>
        <dbReference type="ARBA" id="ARBA00022870"/>
    </source>
</evidence>
<dbReference type="CDD" id="cd23203">
    <property type="entry name" value="Pegivirus_RdRp"/>
    <property type="match status" value="1"/>
</dbReference>
<dbReference type="InterPro" id="IPR007094">
    <property type="entry name" value="RNA-dir_pol_PSvirus"/>
</dbReference>
<keyword evidence="29" id="KW-0325">Glycoprotein</keyword>
<evidence type="ECO:0000256" key="15">
    <source>
        <dbReference type="ARBA" id="ARBA00022723"/>
    </source>
</evidence>
<dbReference type="SUPFAM" id="SSF52540">
    <property type="entry name" value="P-loop containing nucleoside triphosphate hydrolases"/>
    <property type="match status" value="2"/>
</dbReference>
<dbReference type="GO" id="GO:0039502">
    <property type="term" value="P:symbiont-mediated suppression of host type I interferon-mediated signaling pathway"/>
    <property type="evidence" value="ECO:0007669"/>
    <property type="project" value="UniProtKB-KW"/>
</dbReference>
<feature type="domain" description="Peptidase C18" evidence="36">
    <location>
        <begin position="900"/>
        <end position="1025"/>
    </location>
</feature>
<keyword evidence="15" id="KW-0479">Metal-binding</keyword>
<evidence type="ECO:0000256" key="31">
    <source>
        <dbReference type="ARBA" id="ARBA00023296"/>
    </source>
</evidence>
<keyword evidence="5" id="KW-0696">RNA-directed RNA polymerase</keyword>
<dbReference type="InterPro" id="IPR004109">
    <property type="entry name" value="HepC_NS3_protease"/>
</dbReference>
<dbReference type="GO" id="GO:0004197">
    <property type="term" value="F:cysteine-type endopeptidase activity"/>
    <property type="evidence" value="ECO:0007669"/>
    <property type="project" value="InterPro"/>
</dbReference>
<comment type="subcellular location">
    <subcellularLocation>
        <location evidence="3">Host membrane</location>
    </subcellularLocation>
    <subcellularLocation>
        <location evidence="1">Host nucleus</location>
    </subcellularLocation>
    <subcellularLocation>
        <location evidence="2">Virion membrane</location>
    </subcellularLocation>
</comment>
<dbReference type="GO" id="GO:0033644">
    <property type="term" value="C:host cell membrane"/>
    <property type="evidence" value="ECO:0007669"/>
    <property type="project" value="UniProtKB-SubCell"/>
</dbReference>
<accession>N0A114</accession>
<dbReference type="PROSITE" id="PS51822">
    <property type="entry name" value="HV_PV_NS3_PRO"/>
    <property type="match status" value="1"/>
</dbReference>
<evidence type="ECO:0000256" key="27">
    <source>
        <dbReference type="ARBA" id="ARBA00022989"/>
    </source>
</evidence>
<keyword evidence="24" id="KW-1043">Host membrane</keyword>
<dbReference type="GO" id="GO:0046718">
    <property type="term" value="P:symbiont entry into host cell"/>
    <property type="evidence" value="ECO:0007669"/>
    <property type="project" value="UniProtKB-KW"/>
</dbReference>
<keyword evidence="16" id="KW-0547">Nucleotide-binding</keyword>
<dbReference type="GO" id="GO:0055036">
    <property type="term" value="C:virion membrane"/>
    <property type="evidence" value="ECO:0007669"/>
    <property type="project" value="UniProtKB-SubCell"/>
</dbReference>
<dbReference type="Pfam" id="PF02907">
    <property type="entry name" value="Peptidase_S29"/>
    <property type="match status" value="1"/>
</dbReference>
<feature type="transmembrane region" description="Helical" evidence="34">
    <location>
        <begin position="710"/>
        <end position="732"/>
    </location>
</feature>
<dbReference type="GO" id="GO:0019087">
    <property type="term" value="P:symbiont-mediated transformation of host cell"/>
    <property type="evidence" value="ECO:0007669"/>
    <property type="project" value="InterPro"/>
</dbReference>
<evidence type="ECO:0000256" key="18">
    <source>
        <dbReference type="ARBA" id="ARBA00022804"/>
    </source>
</evidence>
<dbReference type="GO" id="GO:0006508">
    <property type="term" value="P:proteolysis"/>
    <property type="evidence" value="ECO:0007669"/>
    <property type="project" value="UniProtKB-KW"/>
</dbReference>
<keyword evidence="6" id="KW-1162">Viral penetration into host cytoplasm</keyword>
<keyword evidence="27 34" id="KW-1133">Transmembrane helix</keyword>
<dbReference type="InterPro" id="IPR001490">
    <property type="entry name" value="HCV_NS4b"/>
</dbReference>
<sequence>MAFLLLLCLAPLVGGWVPSIASHACLVGETFFLSNCCNQDEVEYCFDSGCFTAEGCTICSQDVCWPSTRPGFSHKPNAKEEALPAAFRQVFVTASWTAYAAAICGLGEPFSVGVLVLAGVSLGGGRPPPLQCNISCDLAWHDSNWQLGEAVARFSWPLEKVLELPGRIVQGLWAAGIGMCFLIFVLLCEQKIFLAILMLCATGFAMAGPVVPLNNCGKRVPGYDLCDCTGKAFTRSNSTQVCSCPFGTLLWQGKKARQRLTWYSGKFPGMCCPRYTITSTQVTCVWGSVVWADTKERERLIDLATLVPNTSAVCTFWDGAYPLYSCALDRRKSFCGSCMRDCWDKTADPRLTFEACGVGQQLTTFLTAIPATLADPVSNQPWIGRKPENPGVKGPILDFPLHFTEIGGFQHVFGCPGRPHPTLLGVVPGKPTNACQAFSDTIWEPFGLSSALLKACLPSVIGGRGVYSTCDGFAWRLGRTGDRFIHSLGGWQEIDSESWWPDPWWWFFDWFVVLVFLMKLSGAKVVPAVFFALYYQGNYMASGLAIPKSWVDKRDATPPPGVRDMVTAWAKGTPVNGTVLKNCKYLDCDGWAWGGYKFDGFLQTVIGGMINATDLLVRGLDTVGRKGCEWRWTPLCPSTTASPTPTAVSATSEVSSPASTTTTPSLVARRRRELEASLPSPSPAPETPIDELMRLLVALFRVLRDMNVTLPTLPAVHAAIHPAVVAGPLVAWSAYSEYWDTCILGLISVFVYLGWAGVPRMAVLVAFKLSRGFVGVLVLASVLRGGRHTALGLRVCLDVYVDEPFSWHPLAMLLAFILAWAAISFSLLTVAGKRLRLHLYGYWAVAYSQAIRFLQTSLVGRFRSGRWQWLWLLAALFFPSEVCLISLTIICVAATLDCIDLLIESMFISQVDVVRLARWCDRWAHLLSSDRLERLLRRCGERGIWLYNHMGQVSTNLAARLHALGGDLEPACVTRMDLERVRDDAFVLCCGSSVRGRPVIARRGEEVLIGSVRGLEDLPPGYTLSAPVVVRATGRGFFKVLTTSMIGRDGEGHDGNVMVLGTATTRSMGTCLGGVMYTTFHSSGARPMASPTGPLNARWWSTSDDTVVYPLPAGAQSLEPCGCRPQSAWVVRNDGALCHGQLLTSSVKLDVALRVSEFEGSSGSPVLCDNGHALGMLVSVKHRGSDVHEAVFTVPWNVMPKEVTQQMEPPPVPAKGFEEKPLFVPTGSGKSTKIPWGYAQRGQNVLVCNPSIATTMAMGPYMKKLTGTEPSVYAGHGANAYSRTTDACLTYCTYGRAIAQLDRFLAWADVVICDEAHSTDSTTVLGIGLIRQRAEKAGVKLLLYATATPAGAPVTAHPNIREVQLTGEGEIDFYGHRLRAKHYYKGRHLIFCHSKDQCRLLAQDFTRRGCRAMYYYRGCDPTSIPDEGDLVVCATDALMSGYTGNFDTVTDCGVSVKEEVVVTLDPTITIALRVEPSPADTRMQRRGRCGRGREGTYFYTQEAAAPSGAVPSGSVWGAIETAITWYHLQPPTAAEALRVYGACPYTAHVPSTLADATTFMEGLVPFARDAEVTRAREKNVSWPLLVGVQRRMCKEGDAMAPNDDPCWSGLTGPNPCPLLCRWGHAAPDRIAPHHITQDLVTRLGVSVGEVDTYVAPVLLVGLGVAAACAIAGATGTLVVVTSWTCKGGGHPVALPTLRTTSISGYDPTPVAPLGAEGKVKKTPKLPGPADGEAAPADVKKVKEPLDDVVTKVGWDALASIWTAMVNTGHKVTSSVSQRYADWAARGGGLATAPEGICYKVPLGRKGFMLAWNSLLNHLMELSTLGVAMWTAGRNPPLAIASSLVLGIQMSLPLDARVACGLLVGALGGSLGTPAVGAGMAAAYVVGGGVRRMPVVGYILDILCGWEATATCASFVFDFLNGDAKASDVWYCLSALGSPGAGIAGAAIGALLHVAFTSGTNEKWMNRLLTMLPRGSALPEDYFEHTNMREKASALLKNMSIARAIGRLLEAKDGTTECAGTFVTDLMIAVRRFITWVINLVKNATEFVTIPLVACQRGWTGEWEGSGEVVTRCGCGCSINATIRDGHVFSCTYSSLLCTNRVRRAIPINVTSRLSGVCPKPGDGLTIYSVGLMQWVEVDKTGLVGQITRTSERHVSTRELRLAANGRPSYVNGESCDYTNCFRPPVLDHTRGARIVVDGNSVQLPLPVTLSCELQDVPKPPPSPTSLTGDINEPAPEVDREIKHLMGTPVSERSQGIIDLYQYLTGGGIPQDLIAEIAEEERREATASSMPQLETISLTVPSVKEEPLDTPEPPVYSETTAPISEQGLVSLPGNSVGEMLSSAASAVISGTSATYAAAVASVASAASAGSRLFSVRKRTKKQKRSSPEPKEMRIVRVPSPVPGRMVKVHLDMPCCEKSSRRCVDGVLSVEDVMSLTGWDVSGHTPYNDKGEAIPLDTDLETLGDCTIRLSCARETKCGKSYLWSSASFACGLSKPPPVSRPVGILVSADATKAYITDMRDVGVRVEKVTIDRTPLEPDKCFTDVWNCARASARTTRSEGFSYEEAIRRVRPGAAPGHNVKLSVADLKTDYGRRVVETCLASIIEGKKEHPFMLTAKQEVFFQDKKTRKPPRLICYPSLEFRVAEKMILGDPSVVAKAIMGKAYGFQYTPVERVRVLREMWASKVRPGCITVDAICFDSTITPEDVARETELYALASPNPDAVRALGAYYSGGPMINRHGVTVGMRACRASGVLTTSSSNSITCFLKVSAACRKAGLKDPSLLIHGDDTLIIYEREDEDPVQRLKEALSSYGYPSNPVLHASLDTAESCSATLAECNAWDPKGGHRHWFLTTDFRRVLARACAEYGDPVASACGYSLLYPQHPIVRNILLPQVVLSSFHRGGSVDDLVTCEVAGNKLTFPLRHLPAILVGIHGPDCLRVTSDSTRILAETNKVLQAFGLKGLAHHKRRTAALRVAMLRRGGGWGALAQQLLWTPGLKKPPVVVQPRKARLEEVFSHPYQGTEHYILEPDQSVRARGYRWLGVACVILFLLTLF</sequence>
<proteinExistence type="predicted"/>
<feature type="domain" description="RdRp catalytic" evidence="35">
    <location>
        <begin position="2685"/>
        <end position="2799"/>
    </location>
</feature>
<dbReference type="GO" id="GO:0042025">
    <property type="term" value="C:host cell nucleus"/>
    <property type="evidence" value="ECO:0007669"/>
    <property type="project" value="UniProtKB-SubCell"/>
</dbReference>
<evidence type="ECO:0000256" key="29">
    <source>
        <dbReference type="ARBA" id="ARBA00023180"/>
    </source>
</evidence>
<organism evidence="38 39">
    <name type="scientific">Bat pegivirus</name>
    <dbReference type="NCBI Taxonomy" id="1112699"/>
    <lineage>
        <taxon>Viruses</taxon>
        <taxon>Riboviria</taxon>
        <taxon>Orthornavirae</taxon>
        <taxon>Kitrinoviricota</taxon>
        <taxon>Flasuviricetes</taxon>
        <taxon>Amarillovirales</taxon>
        <taxon>Flaviviridae</taxon>
        <taxon>Pegivirus</taxon>
        <taxon>Pegivirus pteropi</taxon>
    </lineage>
</organism>
<evidence type="ECO:0000256" key="12">
    <source>
        <dbReference type="ARBA" id="ARBA00022679"/>
    </source>
</evidence>
<keyword evidence="4" id="KW-0813">Transport</keyword>
<feature type="transmembrane region" description="Helical" evidence="34">
    <location>
        <begin position="810"/>
        <end position="831"/>
    </location>
</feature>
<dbReference type="InterPro" id="IPR024347">
    <property type="entry name" value="GB_virus_envelope"/>
</dbReference>
<dbReference type="Gene3D" id="2.40.10.10">
    <property type="entry name" value="Trypsin-like serine proteases"/>
    <property type="match status" value="1"/>
</dbReference>
<feature type="region of interest" description="Disordered" evidence="33">
    <location>
        <begin position="640"/>
        <end position="666"/>
    </location>
</feature>
<keyword evidence="19" id="KW-0347">Helicase</keyword>
<keyword evidence="7" id="KW-1170">Fusion of virus membrane with host endosomal membrane</keyword>
<dbReference type="Gene3D" id="3.30.70.270">
    <property type="match status" value="2"/>
</dbReference>
<dbReference type="Pfam" id="PF01001">
    <property type="entry name" value="HCV_NS4b"/>
    <property type="match status" value="1"/>
</dbReference>
<dbReference type="Pfam" id="PF01538">
    <property type="entry name" value="HCV_NS2"/>
    <property type="match status" value="1"/>
</dbReference>
<dbReference type="InterPro" id="IPR013192">
    <property type="entry name" value="HCV_NS5A_1a"/>
</dbReference>
<evidence type="ECO:0000256" key="20">
    <source>
        <dbReference type="ARBA" id="ARBA00022825"/>
    </source>
</evidence>
<keyword evidence="10" id="KW-0945">Host-virus interaction</keyword>
<feature type="transmembrane region" description="Helical" evidence="34">
    <location>
        <begin position="869"/>
        <end position="896"/>
    </location>
</feature>
<keyword evidence="21" id="KW-1090">Inhibition of host innate immune response by virus</keyword>
<dbReference type="Pfam" id="PF08301">
    <property type="entry name" value="HCV_NS5a_1b"/>
    <property type="match status" value="1"/>
</dbReference>
<dbReference type="GO" id="GO:0017111">
    <property type="term" value="F:ribonucleoside triphosphate phosphatase activity"/>
    <property type="evidence" value="ECO:0007669"/>
    <property type="project" value="InterPro"/>
</dbReference>
<evidence type="ECO:0000313" key="39">
    <source>
        <dbReference type="Proteomes" id="UP000139408"/>
    </source>
</evidence>
<evidence type="ECO:0000256" key="34">
    <source>
        <dbReference type="SAM" id="Phobius"/>
    </source>
</evidence>
<evidence type="ECO:0000256" key="9">
    <source>
        <dbReference type="ARBA" id="ARBA00022562"/>
    </source>
</evidence>
<keyword evidence="28 34" id="KW-0472">Membrane</keyword>
<keyword evidence="31" id="KW-1160">Virus entry into host cell</keyword>
<dbReference type="InterPro" id="IPR043504">
    <property type="entry name" value="Peptidase_S1_PA_chymotrypsin"/>
</dbReference>
<dbReference type="InterPro" id="IPR027417">
    <property type="entry name" value="P-loop_NTPase"/>
</dbReference>
<evidence type="ECO:0000256" key="23">
    <source>
        <dbReference type="ARBA" id="ARBA00022844"/>
    </source>
</evidence>
<evidence type="ECO:0000256" key="13">
    <source>
        <dbReference type="ARBA" id="ARBA00022692"/>
    </source>
</evidence>
<keyword evidence="26" id="KW-0693">Viral RNA replication</keyword>
<evidence type="ECO:0000256" key="14">
    <source>
        <dbReference type="ARBA" id="ARBA00022695"/>
    </source>
</evidence>
<evidence type="ECO:0000256" key="32">
    <source>
        <dbReference type="ARBA" id="ARBA00047984"/>
    </source>
</evidence>
<feature type="transmembrane region" description="Helical" evidence="34">
    <location>
        <begin position="168"/>
        <end position="187"/>
    </location>
</feature>
<protein>
    <submittedName>
        <fullName evidence="38">Polyprotein</fullName>
    </submittedName>
</protein>
<evidence type="ECO:0000256" key="5">
    <source>
        <dbReference type="ARBA" id="ARBA00022484"/>
    </source>
</evidence>
<comment type="catalytic activity">
    <reaction evidence="32">
        <text>ATP + H2O = ADP + phosphate + H(+)</text>
        <dbReference type="Rhea" id="RHEA:13065"/>
        <dbReference type="ChEBI" id="CHEBI:15377"/>
        <dbReference type="ChEBI" id="CHEBI:15378"/>
        <dbReference type="ChEBI" id="CHEBI:30616"/>
        <dbReference type="ChEBI" id="CHEBI:43474"/>
        <dbReference type="ChEBI" id="CHEBI:456216"/>
        <dbReference type="EC" id="3.6.4.13"/>
    </reaction>
</comment>
<feature type="transmembrane region" description="Helical" evidence="34">
    <location>
        <begin position="1928"/>
        <end position="1955"/>
    </location>
</feature>
<keyword evidence="14" id="KW-0548">Nucleotidyltransferase</keyword>
<keyword evidence="30" id="KW-0922">Interferon antiviral system evasion</keyword>
<evidence type="ECO:0000259" key="37">
    <source>
        <dbReference type="PROSITE" id="PS51822"/>
    </source>
</evidence>
<evidence type="ECO:0000256" key="22">
    <source>
        <dbReference type="ARBA" id="ARBA00022840"/>
    </source>
</evidence>
<dbReference type="Pfam" id="PF00998">
    <property type="entry name" value="RdRP_3"/>
    <property type="match status" value="1"/>
</dbReference>
<evidence type="ECO:0000256" key="1">
    <source>
        <dbReference type="ARBA" id="ARBA00004147"/>
    </source>
</evidence>
<dbReference type="InterPro" id="IPR009003">
    <property type="entry name" value="Peptidase_S1_PA"/>
</dbReference>
<dbReference type="Gene3D" id="2.20.25.210">
    <property type="entry name" value="Hepatitis C NS5A, domain 1B"/>
    <property type="match status" value="1"/>
</dbReference>
<dbReference type="GO" id="GO:0003723">
    <property type="term" value="F:RNA binding"/>
    <property type="evidence" value="ECO:0007669"/>
    <property type="project" value="UniProtKB-KW"/>
</dbReference>
<evidence type="ECO:0000256" key="19">
    <source>
        <dbReference type="ARBA" id="ARBA00022806"/>
    </source>
</evidence>
<keyword evidence="8" id="KW-0167">Capsid protein</keyword>
<evidence type="ECO:0000256" key="2">
    <source>
        <dbReference type="ARBA" id="ARBA00004182"/>
    </source>
</evidence>
<evidence type="ECO:0000256" key="3">
    <source>
        <dbReference type="ARBA" id="ARBA00004551"/>
    </source>
</evidence>
<keyword evidence="21" id="KW-1114">Inhibition of host interferon signaling pathway by virus</keyword>
<dbReference type="GO" id="GO:0019028">
    <property type="term" value="C:viral capsid"/>
    <property type="evidence" value="ECO:0007669"/>
    <property type="project" value="UniProtKB-KW"/>
</dbReference>
<dbReference type="GO" id="GO:0005524">
    <property type="term" value="F:ATP binding"/>
    <property type="evidence" value="ECO:0007669"/>
    <property type="project" value="UniProtKB-KW"/>
</dbReference>
<dbReference type="Gene3D" id="3.40.50.300">
    <property type="entry name" value="P-loop containing nucleotide triphosphate hydrolases"/>
    <property type="match status" value="2"/>
</dbReference>
<keyword evidence="12" id="KW-0808">Transferase</keyword>
<evidence type="ECO:0000256" key="11">
    <source>
        <dbReference type="ARBA" id="ARBA00022670"/>
    </source>
</evidence>
<evidence type="ECO:0000256" key="10">
    <source>
        <dbReference type="ARBA" id="ARBA00022581"/>
    </source>
</evidence>
<dbReference type="GO" id="GO:0039694">
    <property type="term" value="P:viral RNA genome replication"/>
    <property type="evidence" value="ECO:0007669"/>
    <property type="project" value="InterPro"/>
</dbReference>
<dbReference type="EMBL" id="KC796083">
    <property type="protein sequence ID" value="AGK41013.1"/>
    <property type="molecule type" value="Genomic_RNA"/>
</dbReference>
<dbReference type="InterPro" id="IPR002518">
    <property type="entry name" value="HCV_NS2"/>
</dbReference>
<feature type="transmembrane region" description="Helical" evidence="34">
    <location>
        <begin position="738"/>
        <end position="755"/>
    </location>
</feature>
<feature type="transmembrane region" description="Helical" evidence="34">
    <location>
        <begin position="1653"/>
        <end position="1680"/>
    </location>
</feature>
<evidence type="ECO:0000256" key="28">
    <source>
        <dbReference type="ARBA" id="ARBA00023136"/>
    </source>
</evidence>
<dbReference type="PROSITE" id="PS51693">
    <property type="entry name" value="HCV_NS2_PRO"/>
    <property type="match status" value="1"/>
</dbReference>
<feature type="domain" description="Peptidase S29" evidence="37">
    <location>
        <begin position="1025"/>
        <end position="1205"/>
    </location>
</feature>
<feature type="transmembrane region" description="Helical" evidence="34">
    <location>
        <begin position="1860"/>
        <end position="1885"/>
    </location>
</feature>
<evidence type="ECO:0000256" key="4">
    <source>
        <dbReference type="ARBA" id="ARBA00022448"/>
    </source>
</evidence>
<keyword evidence="21" id="KW-0899">Viral immunoevasion</keyword>
<reference evidence="38 39" key="1">
    <citation type="journal article" date="2013" name="Proc. Natl. Acad. Sci. U.S.A.">
        <title>Bats are a major natural reservoir for hepaciviruses and pegiviruses.</title>
        <authorList>
            <person name="Quan P.L."/>
            <person name="Firth C."/>
            <person name="Conte J.M."/>
            <person name="Williams S.H."/>
            <person name="Zambrana-Torrelio C.M."/>
            <person name="Anthony S.J."/>
            <person name="Ellison J.A."/>
            <person name="Gilbert A.T."/>
            <person name="Kuzmin I.V."/>
            <person name="Niezgoda M."/>
            <person name="Osinubi M.O."/>
            <person name="Recuenco S."/>
            <person name="Markotter W."/>
            <person name="Breiman R.F."/>
            <person name="Kalemba L."/>
            <person name="Malekani J."/>
            <person name="Lindblade K.A."/>
            <person name="Rostal M.K."/>
            <person name="Ojeda-Flores R."/>
            <person name="Suzan G."/>
            <person name="Davis L.B."/>
            <person name="Blau D.M."/>
            <person name="Ogunkoya A.B."/>
            <person name="Alvarez Castillo D.A."/>
            <person name="Moran D."/>
            <person name="Ngam S."/>
            <person name="Akaibe D."/>
            <person name="Agwanda B."/>
            <person name="Briese T."/>
            <person name="Epstein J.H."/>
            <person name="Daszak P."/>
            <person name="Rupprecht C.E."/>
            <person name="Holmes E.C."/>
            <person name="Lipkin W.I."/>
        </authorList>
    </citation>
    <scope>NUCLEOTIDE SEQUENCE [LARGE SCALE GENOMIC DNA]</scope>
    <source>
        <strain evidence="38">PDB-694</strain>
    </source>
</reference>
<dbReference type="Gene3D" id="1.10.820.10">
    <property type="entry name" value="RNA Helicase Chain A , domain 3"/>
    <property type="match status" value="1"/>
</dbReference>
<dbReference type="SUPFAM" id="SSF50494">
    <property type="entry name" value="Trypsin-like serine proteases"/>
    <property type="match status" value="1"/>
</dbReference>
<evidence type="ECO:0000256" key="25">
    <source>
        <dbReference type="ARBA" id="ARBA00022884"/>
    </source>
</evidence>
<feature type="region of interest" description="Disordered" evidence="33">
    <location>
        <begin position="2213"/>
        <end position="2232"/>
    </location>
</feature>
<dbReference type="GO" id="GO:0003724">
    <property type="term" value="F:RNA helicase activity"/>
    <property type="evidence" value="ECO:0007669"/>
    <property type="project" value="UniProtKB-EC"/>
</dbReference>
<keyword evidence="22" id="KW-0067">ATP-binding</keyword>
<dbReference type="SUPFAM" id="SSF56672">
    <property type="entry name" value="DNA/RNA polymerases"/>
    <property type="match status" value="1"/>
</dbReference>
<dbReference type="GO" id="GO:0019062">
    <property type="term" value="P:virion attachment to host cell"/>
    <property type="evidence" value="ECO:0007669"/>
    <property type="project" value="UniProtKB-KW"/>
</dbReference>
<dbReference type="InterPro" id="IPR043128">
    <property type="entry name" value="Rev_trsase/Diguanyl_cyclase"/>
</dbReference>
<keyword evidence="6" id="KW-1168">Fusion of virus membrane with host membrane</keyword>
<dbReference type="PROSITE" id="PS50507">
    <property type="entry name" value="RDRP_SSRNA_POS"/>
    <property type="match status" value="1"/>
</dbReference>
<dbReference type="Pfam" id="PF12786">
    <property type="entry name" value="GBV-C_env"/>
    <property type="match status" value="1"/>
</dbReference>
<keyword evidence="20" id="KW-0720">Serine protease</keyword>
<feature type="compositionally biased region" description="Low complexity" evidence="33">
    <location>
        <begin position="1727"/>
        <end position="1736"/>
    </location>
</feature>
<feature type="transmembrane region" description="Helical" evidence="34">
    <location>
        <begin position="1897"/>
        <end position="1916"/>
    </location>
</feature>
<evidence type="ECO:0000256" key="30">
    <source>
        <dbReference type="ARBA" id="ARBA00023258"/>
    </source>
</evidence>
<dbReference type="Proteomes" id="UP000139408">
    <property type="component" value="Genome"/>
</dbReference>
<keyword evidence="11" id="KW-0645">Protease</keyword>
<keyword evidence="17" id="KW-0378">Hydrolase</keyword>
<evidence type="ECO:0000256" key="16">
    <source>
        <dbReference type="ARBA" id="ARBA00022741"/>
    </source>
</evidence>
<keyword evidence="13 34" id="KW-0812">Transmembrane</keyword>